<feature type="chain" id="PRO_5030526903" evidence="1">
    <location>
        <begin position="25"/>
        <end position="353"/>
    </location>
</feature>
<dbReference type="Gene3D" id="3.20.20.190">
    <property type="entry name" value="Phosphatidylinositol (PI) phosphodiesterase"/>
    <property type="match status" value="1"/>
</dbReference>
<dbReference type="Pfam" id="PF03009">
    <property type="entry name" value="GDPD"/>
    <property type="match status" value="1"/>
</dbReference>
<comment type="caution">
    <text evidence="3">The sequence shown here is derived from an EMBL/GenBank/DDBJ whole genome shotgun (WGS) entry which is preliminary data.</text>
</comment>
<dbReference type="RefSeq" id="WP_183829007.1">
    <property type="nucleotide sequence ID" value="NZ_JACHEU010000001.1"/>
</dbReference>
<evidence type="ECO:0000313" key="4">
    <source>
        <dbReference type="Proteomes" id="UP000533306"/>
    </source>
</evidence>
<dbReference type="GO" id="GO:0006644">
    <property type="term" value="P:phospholipid metabolic process"/>
    <property type="evidence" value="ECO:0007669"/>
    <property type="project" value="TreeGrafter"/>
</dbReference>
<dbReference type="GO" id="GO:0070291">
    <property type="term" value="P:N-acylethanolamine metabolic process"/>
    <property type="evidence" value="ECO:0007669"/>
    <property type="project" value="TreeGrafter"/>
</dbReference>
<reference evidence="3 4" key="1">
    <citation type="submission" date="2020-08" db="EMBL/GenBank/DDBJ databases">
        <title>Genomic Encyclopedia of Type Strains, Phase IV (KMG-IV): sequencing the most valuable type-strain genomes for metagenomic binning, comparative biology and taxonomic classification.</title>
        <authorList>
            <person name="Goeker M."/>
        </authorList>
    </citation>
    <scope>NUCLEOTIDE SEQUENCE [LARGE SCALE GENOMIC DNA]</scope>
    <source>
        <strain evidence="3 4">DSM 11099</strain>
    </source>
</reference>
<dbReference type="PROSITE" id="PS51704">
    <property type="entry name" value="GP_PDE"/>
    <property type="match status" value="1"/>
</dbReference>
<proteinExistence type="predicted"/>
<keyword evidence="3" id="KW-0378">Hydrolase</keyword>
<accession>A0A7W9VU76</accession>
<protein>
    <submittedName>
        <fullName evidence="3">Glycerophosphoryl diester phosphodiesterase</fullName>
        <ecNumber evidence="3">3.1.4.46</ecNumber>
    </submittedName>
</protein>
<dbReference type="PANTHER" id="PTHR46320:SF1">
    <property type="entry name" value="GLYCEROPHOSPHODIESTER PHOSPHODIESTERASE 1"/>
    <property type="match status" value="1"/>
</dbReference>
<dbReference type="GO" id="GO:0005886">
    <property type="term" value="C:plasma membrane"/>
    <property type="evidence" value="ECO:0007669"/>
    <property type="project" value="TreeGrafter"/>
</dbReference>
<dbReference type="GO" id="GO:0008889">
    <property type="term" value="F:glycerophosphodiester phosphodiesterase activity"/>
    <property type="evidence" value="ECO:0007669"/>
    <property type="project" value="UniProtKB-EC"/>
</dbReference>
<dbReference type="GO" id="GO:0006580">
    <property type="term" value="P:ethanolamine metabolic process"/>
    <property type="evidence" value="ECO:0007669"/>
    <property type="project" value="TreeGrafter"/>
</dbReference>
<gene>
    <name evidence="3" type="ORF">HNR59_001859</name>
</gene>
<dbReference type="PANTHER" id="PTHR46320">
    <property type="entry name" value="GLYCEROPHOSPHODIESTER PHOSPHODIESTERASE 1"/>
    <property type="match status" value="1"/>
</dbReference>
<feature type="signal peptide" evidence="1">
    <location>
        <begin position="1"/>
        <end position="24"/>
    </location>
</feature>
<dbReference type="AlphaFoldDB" id="A0A7W9VU76"/>
<keyword evidence="1" id="KW-0732">Signal</keyword>
<sequence>MRMFWKSLLLGCTCLFFADAGAVAGNRVDQILQRFELANLWRDHVMIVAHRAGGLRSAKAIYPENSLAALDASIADGAEMVEVDVRRSADGIFIVMHDSWLDRTTTCKGEVAPRTLAELRQCRLVVEGTGAATAEHVPTLAEFLMAAKGRILVNIDNKLDRQAFPEMVAVARGLGVAHQIVIKENLWNEQRLAGAQDMVRQLGGDVHFMPIIADDAVHEPAFAETVHSGLSSNAMELINWRNGADMLTPAGGPLFSNRMRAAAVRGNWHIWANTYAIVNKPGGFLSGGRGDELATLAGMPAESWGFWAERGATIIQTDEPGLAIEWLAANGYRIPYDGESDGPEETERTARIN</sequence>
<dbReference type="SUPFAM" id="SSF51695">
    <property type="entry name" value="PLC-like phosphodiesterases"/>
    <property type="match status" value="1"/>
</dbReference>
<evidence type="ECO:0000313" key="3">
    <source>
        <dbReference type="EMBL" id="MBB6012514.1"/>
    </source>
</evidence>
<dbReference type="EMBL" id="JACHEU010000001">
    <property type="protein sequence ID" value="MBB6012514.1"/>
    <property type="molecule type" value="Genomic_DNA"/>
</dbReference>
<organism evidence="3 4">
    <name type="scientific">Aquamicrobium lusatiense</name>
    <dbReference type="NCBI Taxonomy" id="89772"/>
    <lineage>
        <taxon>Bacteria</taxon>
        <taxon>Pseudomonadati</taxon>
        <taxon>Pseudomonadota</taxon>
        <taxon>Alphaproteobacteria</taxon>
        <taxon>Hyphomicrobiales</taxon>
        <taxon>Phyllobacteriaceae</taxon>
        <taxon>Aquamicrobium</taxon>
    </lineage>
</organism>
<evidence type="ECO:0000256" key="1">
    <source>
        <dbReference type="SAM" id="SignalP"/>
    </source>
</evidence>
<dbReference type="Proteomes" id="UP000533306">
    <property type="component" value="Unassembled WGS sequence"/>
</dbReference>
<evidence type="ECO:0000259" key="2">
    <source>
        <dbReference type="PROSITE" id="PS51704"/>
    </source>
</evidence>
<dbReference type="CDD" id="cd08566">
    <property type="entry name" value="GDPD_AtGDE_like"/>
    <property type="match status" value="1"/>
</dbReference>
<dbReference type="InterPro" id="IPR030395">
    <property type="entry name" value="GP_PDE_dom"/>
</dbReference>
<name>A0A7W9VU76_9HYPH</name>
<dbReference type="EC" id="3.1.4.46" evidence="3"/>
<keyword evidence="4" id="KW-1185">Reference proteome</keyword>
<dbReference type="InterPro" id="IPR017946">
    <property type="entry name" value="PLC-like_Pdiesterase_TIM-brl"/>
</dbReference>
<feature type="domain" description="GP-PDE" evidence="2">
    <location>
        <begin position="45"/>
        <end position="327"/>
    </location>
</feature>